<dbReference type="EMBL" id="CP003283">
    <property type="protein sequence ID" value="AFL96585.1"/>
    <property type="molecule type" value="Genomic_DNA"/>
</dbReference>
<dbReference type="GeneID" id="71568646"/>
<organism evidence="1 2">
    <name type="scientific">Ornithobacterium rhinotracheale (strain ATCC 51463 / DSM 15997 / CCUG 23171 / CIP 104009 / LMG 9086)</name>
    <dbReference type="NCBI Taxonomy" id="867902"/>
    <lineage>
        <taxon>Bacteria</taxon>
        <taxon>Pseudomonadati</taxon>
        <taxon>Bacteroidota</taxon>
        <taxon>Flavobacteriia</taxon>
        <taxon>Flavobacteriales</taxon>
        <taxon>Weeksellaceae</taxon>
        <taxon>Ornithobacterium</taxon>
    </lineage>
</organism>
<dbReference type="Proteomes" id="UP000006051">
    <property type="component" value="Chromosome"/>
</dbReference>
<dbReference type="STRING" id="867902.Ornrh_0377"/>
<proteinExistence type="predicted"/>
<dbReference type="HOGENOM" id="CLU_1179280_0_0_10"/>
<evidence type="ECO:0000313" key="1">
    <source>
        <dbReference type="EMBL" id="AFL96585.1"/>
    </source>
</evidence>
<evidence type="ECO:0000313" key="2">
    <source>
        <dbReference type="Proteomes" id="UP000006051"/>
    </source>
</evidence>
<reference evidence="1 2" key="1">
    <citation type="submission" date="2012-06" db="EMBL/GenBank/DDBJ databases">
        <title>The complete genome of Ornithobacterium rhinotracheale DSM 15997.</title>
        <authorList>
            <consortium name="US DOE Joint Genome Institute (JGI-PGF)"/>
            <person name="Lucas S."/>
            <person name="Copeland A."/>
            <person name="Lapidus A."/>
            <person name="Goodwin L."/>
            <person name="Pitluck S."/>
            <person name="Peters L."/>
            <person name="Mikhailova N."/>
            <person name="Teshima H."/>
            <person name="Kyrpides N."/>
            <person name="Mavromatis K."/>
            <person name="Pagani I."/>
            <person name="Ivanova N."/>
            <person name="Ovchinnikova G."/>
            <person name="Zeytun A."/>
            <person name="Detter J.C."/>
            <person name="Han C."/>
            <person name="Land M."/>
            <person name="Hauser L."/>
            <person name="Markowitz V."/>
            <person name="Cheng J.-F."/>
            <person name="Hugenholtz P."/>
            <person name="Woyke T."/>
            <person name="Wu D."/>
            <person name="Lang E."/>
            <person name="Kopitz M."/>
            <person name="Brambilla E."/>
            <person name="Klenk H.-P."/>
            <person name="Eisen J.A."/>
        </authorList>
    </citation>
    <scope>NUCLEOTIDE SEQUENCE [LARGE SCALE GENOMIC DNA]</scope>
    <source>
        <strain evidence="2">ATCC 51463 / DSM 15997 / CCUG 23171 / LMG 9086</strain>
    </source>
</reference>
<dbReference type="GeneID" id="97257140"/>
<dbReference type="RefSeq" id="WP_014790212.1">
    <property type="nucleotide sequence ID" value="NC_018016.1"/>
</dbReference>
<dbReference type="AlphaFoldDB" id="I3ZY01"/>
<keyword evidence="2" id="KW-1185">Reference proteome</keyword>
<dbReference type="KEGG" id="orh:Ornrh_0377"/>
<protein>
    <submittedName>
        <fullName evidence="1">Uncharacterized protein</fullName>
    </submittedName>
</protein>
<accession>I3ZY01</accession>
<gene>
    <name evidence="1" type="ordered locus">Ornrh_0377</name>
</gene>
<sequence>MGKQSKITITHYLNTNLKPYKINGEDYYPIYLQVTAKRKTTKIRSLMFEEYYTENDFKEIFSFEDEDDRVQVENEITIFENVAKLIIGAIGDFDTTFYAKYINFSNSISIWKPDTECLEYDGKKISTFSKNSIFGFALDTLYLEMTNEVKETTIFEFFNKENQNKAIEYIKSKGVENVEDVLNDINNLMFYASLDYFSYYLEASQKTKDLKELYELLFENYNRIISEKLFKKYGV</sequence>
<name>I3ZY01_ORNRL</name>